<reference evidence="6 7" key="1">
    <citation type="submission" date="2016-08" db="EMBL/GenBank/DDBJ databases">
        <authorList>
            <person name="Seilhamer J.J."/>
        </authorList>
    </citation>
    <scope>NUCLEOTIDE SEQUENCE [LARGE SCALE GENOMIC DNA]</scope>
    <source>
        <strain evidence="6">M3/6</strain>
    </source>
</reference>
<evidence type="ECO:0000313" key="7">
    <source>
        <dbReference type="Proteomes" id="UP000187464"/>
    </source>
</evidence>
<dbReference type="AlphaFoldDB" id="A0A1R3T5F7"/>
<dbReference type="GO" id="GO:0070038">
    <property type="term" value="F:rRNA (pseudouridine-N3-)-methyltransferase activity"/>
    <property type="evidence" value="ECO:0007669"/>
    <property type="project" value="UniProtKB-UniRule"/>
</dbReference>
<comment type="catalytic activity">
    <reaction evidence="5">
        <text>pseudouridine(1915) in 23S rRNA + S-adenosyl-L-methionine = N(3)-methylpseudouridine(1915) in 23S rRNA + S-adenosyl-L-homocysteine + H(+)</text>
        <dbReference type="Rhea" id="RHEA:42752"/>
        <dbReference type="Rhea" id="RHEA-COMP:10221"/>
        <dbReference type="Rhea" id="RHEA-COMP:10222"/>
        <dbReference type="ChEBI" id="CHEBI:15378"/>
        <dbReference type="ChEBI" id="CHEBI:57856"/>
        <dbReference type="ChEBI" id="CHEBI:59789"/>
        <dbReference type="ChEBI" id="CHEBI:65314"/>
        <dbReference type="ChEBI" id="CHEBI:74486"/>
        <dbReference type="EC" id="2.1.1.177"/>
    </reaction>
</comment>
<evidence type="ECO:0000256" key="1">
    <source>
        <dbReference type="ARBA" id="ARBA00022603"/>
    </source>
</evidence>
<dbReference type="Gene3D" id="3.40.1280.10">
    <property type="match status" value="1"/>
</dbReference>
<comment type="subcellular location">
    <subcellularLocation>
        <location evidence="5">Cytoplasm</location>
    </subcellularLocation>
</comment>
<dbReference type="SUPFAM" id="SSF75217">
    <property type="entry name" value="alpha/beta knot"/>
    <property type="match status" value="1"/>
</dbReference>
<comment type="subunit">
    <text evidence="5">Homodimer.</text>
</comment>
<dbReference type="HAMAP" id="MF_00658">
    <property type="entry name" value="23SrRNA_methyltr_H"/>
    <property type="match status" value="1"/>
</dbReference>
<dbReference type="GO" id="GO:0005737">
    <property type="term" value="C:cytoplasm"/>
    <property type="evidence" value="ECO:0007669"/>
    <property type="project" value="UniProtKB-SubCell"/>
</dbReference>
<dbReference type="KEGG" id="psac:PSM36_2636"/>
<comment type="function">
    <text evidence="5">Specifically methylates the pseudouridine at position 1915 (m3Psi1915) in 23S rRNA.</text>
</comment>
<evidence type="ECO:0000256" key="3">
    <source>
        <dbReference type="ARBA" id="ARBA00022691"/>
    </source>
</evidence>
<keyword evidence="7" id="KW-1185">Reference proteome</keyword>
<dbReference type="PIRSF" id="PIRSF004505">
    <property type="entry name" value="MT_bac"/>
    <property type="match status" value="1"/>
</dbReference>
<dbReference type="EC" id="2.1.1.177" evidence="5"/>
<feature type="binding site" evidence="5">
    <location>
        <position position="105"/>
    </location>
    <ligand>
        <name>S-adenosyl-L-methionine</name>
        <dbReference type="ChEBI" id="CHEBI:59789"/>
    </ligand>
</feature>
<dbReference type="STRING" id="1642647.PSM36_2636"/>
<gene>
    <name evidence="5" type="primary">rlmH</name>
    <name evidence="6" type="ORF">PSM36_2636</name>
</gene>
<feature type="binding site" evidence="5">
    <location>
        <position position="73"/>
    </location>
    <ligand>
        <name>S-adenosyl-L-methionine</name>
        <dbReference type="ChEBI" id="CHEBI:59789"/>
    </ligand>
</feature>
<comment type="similarity">
    <text evidence="4 5">Belongs to the RNA methyltransferase RlmH family.</text>
</comment>
<dbReference type="InterPro" id="IPR029028">
    <property type="entry name" value="Alpha/beta_knot_MTases"/>
</dbReference>
<sequence length="157" mass="18463">MKIILLSIGKTDDPLFSQIIEEYRKRVNYYIPFEMQIIPDIKNTKNLSEKEQKKQEGEKLLKWLQPSDYVILLDDKGKQYSSAEFAGYIEKKSFSATKLLIFVVGGPYGFSDEIRERANEAVSLSRMTFTHQMVRLIFTEQLYRAMTILQNEPYHHE</sequence>
<dbReference type="InterPro" id="IPR003742">
    <property type="entry name" value="RlmH-like"/>
</dbReference>
<feature type="binding site" evidence="5">
    <location>
        <begin position="124"/>
        <end position="129"/>
    </location>
    <ligand>
        <name>S-adenosyl-L-methionine</name>
        <dbReference type="ChEBI" id="CHEBI:59789"/>
    </ligand>
</feature>
<evidence type="ECO:0000313" key="6">
    <source>
        <dbReference type="EMBL" id="SCD21432.1"/>
    </source>
</evidence>
<keyword evidence="1 5" id="KW-0489">Methyltransferase</keyword>
<dbReference type="PANTHER" id="PTHR33603:SF1">
    <property type="entry name" value="RIBOSOMAL RNA LARGE SUBUNIT METHYLTRANSFERASE H"/>
    <property type="match status" value="1"/>
</dbReference>
<dbReference type="RefSeq" id="WP_076931288.1">
    <property type="nucleotide sequence ID" value="NZ_LT605205.1"/>
</dbReference>
<dbReference type="CDD" id="cd18081">
    <property type="entry name" value="RlmH-like"/>
    <property type="match status" value="1"/>
</dbReference>
<keyword evidence="2 5" id="KW-0808">Transferase</keyword>
<dbReference type="NCBIfam" id="NF000990">
    <property type="entry name" value="PRK00103.2-4"/>
    <property type="match status" value="1"/>
</dbReference>
<evidence type="ECO:0000256" key="5">
    <source>
        <dbReference type="HAMAP-Rule" id="MF_00658"/>
    </source>
</evidence>
<keyword evidence="3 5" id="KW-0949">S-adenosyl-L-methionine</keyword>
<dbReference type="InterPro" id="IPR029026">
    <property type="entry name" value="tRNA_m1G_MTases_N"/>
</dbReference>
<protein>
    <recommendedName>
        <fullName evidence="5">Ribosomal RNA large subunit methyltransferase H</fullName>
        <ecNumber evidence="5">2.1.1.177</ecNumber>
    </recommendedName>
    <alternativeName>
        <fullName evidence="5">23S rRNA (pseudouridine1915-N3)-methyltransferase</fullName>
    </alternativeName>
    <alternativeName>
        <fullName evidence="5">23S rRNA m3Psi1915 methyltransferase</fullName>
    </alternativeName>
    <alternativeName>
        <fullName evidence="5">rRNA (pseudouridine-N3-)-methyltransferase RlmH</fullName>
    </alternativeName>
</protein>
<dbReference type="PANTHER" id="PTHR33603">
    <property type="entry name" value="METHYLTRANSFERASE"/>
    <property type="match status" value="1"/>
</dbReference>
<keyword evidence="5" id="KW-0698">rRNA processing</keyword>
<dbReference type="EMBL" id="LT605205">
    <property type="protein sequence ID" value="SCD21432.1"/>
    <property type="molecule type" value="Genomic_DNA"/>
</dbReference>
<organism evidence="6 7">
    <name type="scientific">Proteiniphilum saccharofermentans</name>
    <dbReference type="NCBI Taxonomy" id="1642647"/>
    <lineage>
        <taxon>Bacteria</taxon>
        <taxon>Pseudomonadati</taxon>
        <taxon>Bacteroidota</taxon>
        <taxon>Bacteroidia</taxon>
        <taxon>Bacteroidales</taxon>
        <taxon>Dysgonomonadaceae</taxon>
        <taxon>Proteiniphilum</taxon>
    </lineage>
</organism>
<accession>A0A1R3T5F7</accession>
<keyword evidence="5" id="KW-0963">Cytoplasm</keyword>
<proteinExistence type="inferred from homology"/>
<dbReference type="Proteomes" id="UP000187464">
    <property type="component" value="Chromosome I"/>
</dbReference>
<evidence type="ECO:0000256" key="2">
    <source>
        <dbReference type="ARBA" id="ARBA00022679"/>
    </source>
</evidence>
<evidence type="ECO:0000256" key="4">
    <source>
        <dbReference type="ARBA" id="ARBA00038303"/>
    </source>
</evidence>
<name>A0A1R3T5F7_9BACT</name>
<dbReference type="Pfam" id="PF02590">
    <property type="entry name" value="SPOUT_MTase"/>
    <property type="match status" value="1"/>
</dbReference>